<organism evidence="1 2">
    <name type="scientific">Lophiostoma macrostomum CBS 122681</name>
    <dbReference type="NCBI Taxonomy" id="1314788"/>
    <lineage>
        <taxon>Eukaryota</taxon>
        <taxon>Fungi</taxon>
        <taxon>Dikarya</taxon>
        <taxon>Ascomycota</taxon>
        <taxon>Pezizomycotina</taxon>
        <taxon>Dothideomycetes</taxon>
        <taxon>Pleosporomycetidae</taxon>
        <taxon>Pleosporales</taxon>
        <taxon>Lophiostomataceae</taxon>
        <taxon>Lophiostoma</taxon>
    </lineage>
</organism>
<reference evidence="1" key="1">
    <citation type="journal article" date="2020" name="Stud. Mycol.">
        <title>101 Dothideomycetes genomes: a test case for predicting lifestyles and emergence of pathogens.</title>
        <authorList>
            <person name="Haridas S."/>
            <person name="Albert R."/>
            <person name="Binder M."/>
            <person name="Bloem J."/>
            <person name="Labutti K."/>
            <person name="Salamov A."/>
            <person name="Andreopoulos B."/>
            <person name="Baker S."/>
            <person name="Barry K."/>
            <person name="Bills G."/>
            <person name="Bluhm B."/>
            <person name="Cannon C."/>
            <person name="Castanera R."/>
            <person name="Culley D."/>
            <person name="Daum C."/>
            <person name="Ezra D."/>
            <person name="Gonzalez J."/>
            <person name="Henrissat B."/>
            <person name="Kuo A."/>
            <person name="Liang C."/>
            <person name="Lipzen A."/>
            <person name="Lutzoni F."/>
            <person name="Magnuson J."/>
            <person name="Mondo S."/>
            <person name="Nolan M."/>
            <person name="Ohm R."/>
            <person name="Pangilinan J."/>
            <person name="Park H.-J."/>
            <person name="Ramirez L."/>
            <person name="Alfaro M."/>
            <person name="Sun H."/>
            <person name="Tritt A."/>
            <person name="Yoshinaga Y."/>
            <person name="Zwiers L.-H."/>
            <person name="Turgeon B."/>
            <person name="Goodwin S."/>
            <person name="Spatafora J."/>
            <person name="Crous P."/>
            <person name="Grigoriev I."/>
        </authorList>
    </citation>
    <scope>NUCLEOTIDE SEQUENCE</scope>
    <source>
        <strain evidence="1">CBS 122681</strain>
    </source>
</reference>
<keyword evidence="2" id="KW-1185">Reference proteome</keyword>
<accession>A0A6A6SUX2</accession>
<proteinExistence type="predicted"/>
<evidence type="ECO:0000313" key="2">
    <source>
        <dbReference type="Proteomes" id="UP000799324"/>
    </source>
</evidence>
<protein>
    <submittedName>
        <fullName evidence="1">Uncharacterized protein</fullName>
    </submittedName>
</protein>
<dbReference type="AlphaFoldDB" id="A0A6A6SUX2"/>
<evidence type="ECO:0000313" key="1">
    <source>
        <dbReference type="EMBL" id="KAF2650393.1"/>
    </source>
</evidence>
<sequence length="80" mass="9159">MYQKTDTSNLGVYQSIRPCLEGNEQFREAKYETFMITCLTPLGCRATFDHTMGFELVFWLMVPLQIVGECVGEMGTRVPK</sequence>
<dbReference type="Proteomes" id="UP000799324">
    <property type="component" value="Unassembled WGS sequence"/>
</dbReference>
<dbReference type="EMBL" id="MU004456">
    <property type="protein sequence ID" value="KAF2650393.1"/>
    <property type="molecule type" value="Genomic_DNA"/>
</dbReference>
<name>A0A6A6SUX2_9PLEO</name>
<gene>
    <name evidence="1" type="ORF">K491DRAFT_697296</name>
</gene>